<dbReference type="InterPro" id="IPR011701">
    <property type="entry name" value="MFS"/>
</dbReference>
<evidence type="ECO:0000256" key="6">
    <source>
        <dbReference type="SAM" id="MobiDB-lite"/>
    </source>
</evidence>
<keyword evidence="5 7" id="KW-0472">Membrane</keyword>
<gene>
    <name evidence="9" type="ORF">EUX98_g1244</name>
</gene>
<evidence type="ECO:0000256" key="4">
    <source>
        <dbReference type="ARBA" id="ARBA00022989"/>
    </source>
</evidence>
<dbReference type="InterPro" id="IPR020846">
    <property type="entry name" value="MFS_dom"/>
</dbReference>
<dbReference type="OrthoDB" id="440755at2759"/>
<accession>A0A4S4N3G6</accession>
<feature type="transmembrane region" description="Helical" evidence="7">
    <location>
        <begin position="481"/>
        <end position="500"/>
    </location>
</feature>
<dbReference type="PROSITE" id="PS50850">
    <property type="entry name" value="MFS"/>
    <property type="match status" value="1"/>
</dbReference>
<dbReference type="GO" id="GO:0022857">
    <property type="term" value="F:transmembrane transporter activity"/>
    <property type="evidence" value="ECO:0007669"/>
    <property type="project" value="InterPro"/>
</dbReference>
<evidence type="ECO:0000256" key="3">
    <source>
        <dbReference type="ARBA" id="ARBA00022692"/>
    </source>
</evidence>
<feature type="transmembrane region" description="Helical" evidence="7">
    <location>
        <begin position="345"/>
        <end position="367"/>
    </location>
</feature>
<proteinExistence type="predicted"/>
<feature type="transmembrane region" description="Helical" evidence="7">
    <location>
        <begin position="311"/>
        <end position="333"/>
    </location>
</feature>
<dbReference type="GO" id="GO:0016020">
    <property type="term" value="C:membrane"/>
    <property type="evidence" value="ECO:0007669"/>
    <property type="project" value="UniProtKB-SubCell"/>
</dbReference>
<feature type="transmembrane region" description="Helical" evidence="7">
    <location>
        <begin position="439"/>
        <end position="461"/>
    </location>
</feature>
<evidence type="ECO:0000259" key="8">
    <source>
        <dbReference type="PROSITE" id="PS50850"/>
    </source>
</evidence>
<dbReference type="EMBL" id="SGPM01000013">
    <property type="protein sequence ID" value="THH32905.1"/>
    <property type="molecule type" value="Genomic_DNA"/>
</dbReference>
<feature type="transmembrane region" description="Helical" evidence="7">
    <location>
        <begin position="207"/>
        <end position="227"/>
    </location>
</feature>
<feature type="transmembrane region" description="Helical" evidence="7">
    <location>
        <begin position="399"/>
        <end position="419"/>
    </location>
</feature>
<organism evidence="9 10">
    <name type="scientific">Antrodiella citrinella</name>
    <dbReference type="NCBI Taxonomy" id="2447956"/>
    <lineage>
        <taxon>Eukaryota</taxon>
        <taxon>Fungi</taxon>
        <taxon>Dikarya</taxon>
        <taxon>Basidiomycota</taxon>
        <taxon>Agaricomycotina</taxon>
        <taxon>Agaricomycetes</taxon>
        <taxon>Polyporales</taxon>
        <taxon>Steccherinaceae</taxon>
        <taxon>Antrodiella</taxon>
    </lineage>
</organism>
<dbReference type="SUPFAM" id="SSF103473">
    <property type="entry name" value="MFS general substrate transporter"/>
    <property type="match status" value="1"/>
</dbReference>
<feature type="transmembrane region" description="Helical" evidence="7">
    <location>
        <begin position="243"/>
        <end position="261"/>
    </location>
</feature>
<feature type="transmembrane region" description="Helical" evidence="7">
    <location>
        <begin position="118"/>
        <end position="137"/>
    </location>
</feature>
<keyword evidence="10" id="KW-1185">Reference proteome</keyword>
<evidence type="ECO:0000256" key="7">
    <source>
        <dbReference type="SAM" id="Phobius"/>
    </source>
</evidence>
<feature type="transmembrane region" description="Helical" evidence="7">
    <location>
        <begin position="374"/>
        <end position="393"/>
    </location>
</feature>
<evidence type="ECO:0000313" key="9">
    <source>
        <dbReference type="EMBL" id="THH32905.1"/>
    </source>
</evidence>
<evidence type="ECO:0000256" key="5">
    <source>
        <dbReference type="ARBA" id="ARBA00023136"/>
    </source>
</evidence>
<dbReference type="Gene3D" id="1.20.1250.20">
    <property type="entry name" value="MFS general substrate transporter like domains"/>
    <property type="match status" value="2"/>
</dbReference>
<dbReference type="InterPro" id="IPR036259">
    <property type="entry name" value="MFS_trans_sf"/>
</dbReference>
<feature type="transmembrane region" description="Helical" evidence="7">
    <location>
        <begin position="178"/>
        <end position="201"/>
    </location>
</feature>
<dbReference type="AlphaFoldDB" id="A0A4S4N3G6"/>
<feature type="transmembrane region" description="Helical" evidence="7">
    <location>
        <begin position="143"/>
        <end position="166"/>
    </location>
</feature>
<dbReference type="PANTHER" id="PTHR42718:SF9">
    <property type="entry name" value="MAJOR FACILITATOR SUPERFAMILY MULTIDRUG TRANSPORTER MFSC"/>
    <property type="match status" value="1"/>
</dbReference>
<feature type="domain" description="Major facilitator superfamily (MFS) profile" evidence="8">
    <location>
        <begin position="52"/>
        <end position="502"/>
    </location>
</feature>
<dbReference type="Proteomes" id="UP000308730">
    <property type="component" value="Unassembled WGS sequence"/>
</dbReference>
<comment type="caution">
    <text evidence="9">The sequence shown here is derived from an EMBL/GenBank/DDBJ whole genome shotgun (WGS) entry which is preliminary data.</text>
</comment>
<evidence type="ECO:0000256" key="2">
    <source>
        <dbReference type="ARBA" id="ARBA00022448"/>
    </source>
</evidence>
<feature type="compositionally biased region" description="Polar residues" evidence="6">
    <location>
        <begin position="1"/>
        <end position="10"/>
    </location>
</feature>
<dbReference type="Pfam" id="PF07690">
    <property type="entry name" value="MFS_1"/>
    <property type="match status" value="1"/>
</dbReference>
<evidence type="ECO:0000313" key="10">
    <source>
        <dbReference type="Proteomes" id="UP000308730"/>
    </source>
</evidence>
<feature type="transmembrane region" description="Helical" evidence="7">
    <location>
        <begin position="273"/>
        <end position="290"/>
    </location>
</feature>
<keyword evidence="3 7" id="KW-0812">Transmembrane</keyword>
<dbReference type="PANTHER" id="PTHR42718">
    <property type="entry name" value="MAJOR FACILITATOR SUPERFAMILY MULTIDRUG TRANSPORTER MFSC"/>
    <property type="match status" value="1"/>
</dbReference>
<feature type="region of interest" description="Disordered" evidence="6">
    <location>
        <begin position="1"/>
        <end position="41"/>
    </location>
</feature>
<reference evidence="9 10" key="1">
    <citation type="submission" date="2019-02" db="EMBL/GenBank/DDBJ databases">
        <title>Genome sequencing of the rare red list fungi Antrodiella citrinella (Flaviporus citrinellus).</title>
        <authorList>
            <person name="Buettner E."/>
            <person name="Kellner H."/>
        </authorList>
    </citation>
    <scope>NUCLEOTIDE SEQUENCE [LARGE SCALE GENOMIC DNA]</scope>
    <source>
        <strain evidence="9 10">DSM 108506</strain>
    </source>
</reference>
<protein>
    <recommendedName>
        <fullName evidence="8">Major facilitator superfamily (MFS) profile domain-containing protein</fullName>
    </recommendedName>
</protein>
<keyword evidence="2" id="KW-0813">Transport</keyword>
<name>A0A4S4N3G6_9APHY</name>
<comment type="subcellular location">
    <subcellularLocation>
        <location evidence="1">Membrane</location>
        <topology evidence="1">Multi-pass membrane protein</topology>
    </subcellularLocation>
</comment>
<sequence>MSTKSSSVTLPATDPEKQRTSQRSSSELKENDVASPSPPAAPKLSGLRKAAILAMLCSAQFFDIFNACSSIAALPSIGTDLYFTPGMLQWVLAAYTLTFGSMQVPAGRLSDLYNPKPIFIAGYLAVGIFSILCGVSIHPIMLLVFRAVSGIGAAMTIPSAIAMIVINFPEPKEQAKALGMYGAAGAVGNAIGFVVGGVLAAKASWRWVFHLIGLCTVPFALLSWFCLPRTPTNAHAVKRSMDLPGITILTGGLILFVYAISDGGESGWGTPRIITTLVFSIVFFIGFFIVERYVKDPAIPPRMWFNKNFAAMFFYSWSVYWNLMSAELLLIQVFQDLYHWSPISAATHCIPLGITGLFSTIIVGTYGHLIPRRYNLISGQLLMLTALVLFALADTPSKYWSHIFPGMIINMVGLGQAYVGASATMMSNAPAGEEGVVGAILYTSFQIGSTVGIAVVSSIAFGVNHKQPGDALSQFRGYAAAFWSQVAMHGVCVVMSVLFVRD</sequence>
<keyword evidence="4 7" id="KW-1133">Transmembrane helix</keyword>
<evidence type="ECO:0000256" key="1">
    <source>
        <dbReference type="ARBA" id="ARBA00004141"/>
    </source>
</evidence>